<feature type="domain" description="Aminoglycoside phosphotransferase" evidence="1">
    <location>
        <begin position="89"/>
        <end position="244"/>
    </location>
</feature>
<dbReference type="PANTHER" id="PTHR21310">
    <property type="entry name" value="AMINOGLYCOSIDE PHOSPHOTRANSFERASE-RELATED-RELATED"/>
    <property type="match status" value="1"/>
</dbReference>
<dbReference type="InParanoid" id="A0A194XMD0"/>
<accession>A0A194XMD0</accession>
<organism evidence="2 3">
    <name type="scientific">Mollisia scopiformis</name>
    <name type="common">Conifer needle endophyte fungus</name>
    <name type="synonym">Phialocephala scopiformis</name>
    <dbReference type="NCBI Taxonomy" id="149040"/>
    <lineage>
        <taxon>Eukaryota</taxon>
        <taxon>Fungi</taxon>
        <taxon>Dikarya</taxon>
        <taxon>Ascomycota</taxon>
        <taxon>Pezizomycotina</taxon>
        <taxon>Leotiomycetes</taxon>
        <taxon>Helotiales</taxon>
        <taxon>Mollisiaceae</taxon>
        <taxon>Mollisia</taxon>
    </lineage>
</organism>
<dbReference type="InterPro" id="IPR011009">
    <property type="entry name" value="Kinase-like_dom_sf"/>
</dbReference>
<gene>
    <name evidence="2" type="ORF">LY89DRAFT_552705</name>
</gene>
<dbReference type="InterPro" id="IPR002575">
    <property type="entry name" value="Aminoglycoside_PTrfase"/>
</dbReference>
<dbReference type="EMBL" id="KQ947408">
    <property type="protein sequence ID" value="KUJ21281.1"/>
    <property type="molecule type" value="Genomic_DNA"/>
</dbReference>
<dbReference type="InterPro" id="IPR051678">
    <property type="entry name" value="AGP_Transferase"/>
</dbReference>
<dbReference type="OrthoDB" id="8300194at2759"/>
<dbReference type="SUPFAM" id="SSF56112">
    <property type="entry name" value="Protein kinase-like (PK-like)"/>
    <property type="match status" value="1"/>
</dbReference>
<name>A0A194XMD0_MOLSC</name>
<dbReference type="PANTHER" id="PTHR21310:SF55">
    <property type="entry name" value="AMINOGLYCOSIDE PHOSPHOTRANSFERASE DOMAIN-CONTAINING PROTEIN"/>
    <property type="match status" value="1"/>
</dbReference>
<keyword evidence="3" id="KW-1185">Reference proteome</keyword>
<dbReference type="Pfam" id="PF01636">
    <property type="entry name" value="APH"/>
    <property type="match status" value="1"/>
</dbReference>
<dbReference type="Gene3D" id="3.90.1200.10">
    <property type="match status" value="1"/>
</dbReference>
<dbReference type="AlphaFoldDB" id="A0A194XMD0"/>
<feature type="non-terminal residue" evidence="2">
    <location>
        <position position="1"/>
    </location>
</feature>
<dbReference type="GeneID" id="28818047"/>
<protein>
    <recommendedName>
        <fullName evidence="1">Aminoglycoside phosphotransferase domain-containing protein</fullName>
    </recommendedName>
</protein>
<evidence type="ECO:0000313" key="2">
    <source>
        <dbReference type="EMBL" id="KUJ21281.1"/>
    </source>
</evidence>
<dbReference type="KEGG" id="psco:LY89DRAFT_552705"/>
<reference evidence="2 3" key="1">
    <citation type="submission" date="2015-10" db="EMBL/GenBank/DDBJ databases">
        <title>Full genome of DAOMC 229536 Phialocephala scopiformis, a fungal endophyte of spruce producing the potent anti-insectan compound rugulosin.</title>
        <authorList>
            <consortium name="DOE Joint Genome Institute"/>
            <person name="Walker A.K."/>
            <person name="Frasz S.L."/>
            <person name="Seifert K.A."/>
            <person name="Miller J.D."/>
            <person name="Mondo S.J."/>
            <person name="Labutti K."/>
            <person name="Lipzen A."/>
            <person name="Dockter R."/>
            <person name="Kennedy M."/>
            <person name="Grigoriev I.V."/>
            <person name="Spatafora J.W."/>
        </authorList>
    </citation>
    <scope>NUCLEOTIDE SEQUENCE [LARGE SCALE GENOMIC DNA]</scope>
    <source>
        <strain evidence="2 3">CBS 120377</strain>
    </source>
</reference>
<feature type="non-terminal residue" evidence="2">
    <location>
        <position position="249"/>
    </location>
</feature>
<evidence type="ECO:0000313" key="3">
    <source>
        <dbReference type="Proteomes" id="UP000070700"/>
    </source>
</evidence>
<evidence type="ECO:0000259" key="1">
    <source>
        <dbReference type="Pfam" id="PF01636"/>
    </source>
</evidence>
<dbReference type="Proteomes" id="UP000070700">
    <property type="component" value="Unassembled WGS sequence"/>
</dbReference>
<sequence>KKEELCWSCGWTQYDELFASYGSRIRIRHTRGTLGIWDVGSRWMIRDQPNDASVGNDFMTQEFLRQQPGLKTPIIKEMRVLSEPTDKVVLTLMSRVQGVSLMDVWLTLPPKEKRGYADQLGKCITEWRKFTSPIAAKVNGEPMDDLMFGFCKRRRPPMCKKVGFTNEEWFKNLEPELRTGLSSIHKTKDPLIIEEKYQELIRGSPKSEPYVLTHGDLNTSNILVKNGKIQAIIDWEMAGYLPWWAEQYL</sequence>
<dbReference type="RefSeq" id="XP_018075636.1">
    <property type="nucleotide sequence ID" value="XM_018208321.1"/>
</dbReference>
<proteinExistence type="predicted"/>